<dbReference type="InterPro" id="IPR024747">
    <property type="entry name" value="Pyridox_Oxase-rel"/>
</dbReference>
<name>A0A0G4I9R8_9ALVE</name>
<sequence length="269" mass="28660">MLEPTARSKVRTGAKRTVRDQQAVEDILDAGFLAFVAFNRKGDDVDGAPTVLPTAYCRDGDAILLHGKQGSGLQKHIATQLPVCVCTAITDGVVMAKSGMHHSMNYRSVVIYGVGEEVSEKSAKVRALNLLTDRLTYEGRSDTLRPISNAELTSTTVTRLPLREVACKVRAEGVNDDAADLDWPCWAGVVPLVLASLPPVSAPQAGSLPPPSEAVRLERPGRGVVPVEDLTGGRTRSEAFWKGVGLGVGASGLLVTLLVMAAQRLKQRV</sequence>
<dbReference type="Pfam" id="PF12900">
    <property type="entry name" value="Pyridox_ox_2"/>
    <property type="match status" value="1"/>
</dbReference>
<dbReference type="SUPFAM" id="SSF50475">
    <property type="entry name" value="FMN-binding split barrel"/>
    <property type="match status" value="1"/>
</dbReference>
<dbReference type="Gene3D" id="2.30.110.10">
    <property type="entry name" value="Electron Transport, Fmn-binding Protein, Chain A"/>
    <property type="match status" value="1"/>
</dbReference>
<reference evidence="2" key="1">
    <citation type="submission" date="2014-11" db="EMBL/GenBank/DDBJ databases">
        <authorList>
            <person name="Otto D Thomas"/>
            <person name="Naeem Raeece"/>
        </authorList>
    </citation>
    <scope>NUCLEOTIDE SEQUENCE</scope>
</reference>
<keyword evidence="1" id="KW-0812">Transmembrane</keyword>
<evidence type="ECO:0000256" key="1">
    <source>
        <dbReference type="SAM" id="Phobius"/>
    </source>
</evidence>
<dbReference type="PANTHER" id="PTHR34071:SF2">
    <property type="entry name" value="FLAVIN-NUCLEOTIDE-BINDING PROTEIN"/>
    <property type="match status" value="1"/>
</dbReference>
<feature type="transmembrane region" description="Helical" evidence="1">
    <location>
        <begin position="239"/>
        <end position="262"/>
    </location>
</feature>
<dbReference type="AlphaFoldDB" id="A0A0G4I9R8"/>
<keyword evidence="1" id="KW-1133">Transmembrane helix</keyword>
<organism evidence="2">
    <name type="scientific">Chromera velia CCMP2878</name>
    <dbReference type="NCBI Taxonomy" id="1169474"/>
    <lineage>
        <taxon>Eukaryota</taxon>
        <taxon>Sar</taxon>
        <taxon>Alveolata</taxon>
        <taxon>Colpodellida</taxon>
        <taxon>Chromeraceae</taxon>
        <taxon>Chromera</taxon>
    </lineage>
</organism>
<accession>A0A0G4I9R8</accession>
<gene>
    <name evidence="2" type="ORF">Cvel_12238</name>
</gene>
<keyword evidence="1" id="KW-0472">Membrane</keyword>
<evidence type="ECO:0000313" key="2">
    <source>
        <dbReference type="EMBL" id="CEM53773.1"/>
    </source>
</evidence>
<dbReference type="VEuPathDB" id="CryptoDB:Cvel_12238"/>
<protein>
    <submittedName>
        <fullName evidence="2">Uncharacterized protein</fullName>
    </submittedName>
</protein>
<proteinExistence type="predicted"/>
<dbReference type="InterPro" id="IPR012349">
    <property type="entry name" value="Split_barrel_FMN-bd"/>
</dbReference>
<dbReference type="PANTHER" id="PTHR34071">
    <property type="entry name" value="5-NITROIMIDAZOLE ANTIBIOTICS RESISTANCE PROTEIN, NIMA-FAMILY-RELATED PROTEIN-RELATED"/>
    <property type="match status" value="1"/>
</dbReference>
<dbReference type="EMBL" id="CDMZ01005724">
    <property type="protein sequence ID" value="CEM53773.1"/>
    <property type="molecule type" value="Genomic_DNA"/>
</dbReference>